<comment type="caution">
    <text evidence="2">The sequence shown here is derived from an EMBL/GenBank/DDBJ whole genome shotgun (WGS) entry which is preliminary data.</text>
</comment>
<feature type="region of interest" description="Disordered" evidence="1">
    <location>
        <begin position="12"/>
        <end position="42"/>
    </location>
</feature>
<gene>
    <name evidence="2" type="ORF">PCOR1329_LOCUS1616</name>
</gene>
<sequence length="144" mass="15753">MFHPRQWPFFNLPPPLQASPAPTHATLASQAPTSTSPAFNFQIPTSTIRRKFRMKVDGPTPASASPSLASRSWIPTAAQRMRVARAIALSDLTSSSTEERGEGDEPAVLCLVTFRHASCDAGAERGALQRELTRAHRRSLWTNS</sequence>
<evidence type="ECO:0000313" key="3">
    <source>
        <dbReference type="Proteomes" id="UP001189429"/>
    </source>
</evidence>
<reference evidence="2" key="1">
    <citation type="submission" date="2023-10" db="EMBL/GenBank/DDBJ databases">
        <authorList>
            <person name="Chen Y."/>
            <person name="Shah S."/>
            <person name="Dougan E. K."/>
            <person name="Thang M."/>
            <person name="Chan C."/>
        </authorList>
    </citation>
    <scope>NUCLEOTIDE SEQUENCE [LARGE SCALE GENOMIC DNA]</scope>
</reference>
<name>A0ABN9PBT8_9DINO</name>
<protein>
    <submittedName>
        <fullName evidence="2">Uncharacterized protein</fullName>
    </submittedName>
</protein>
<accession>A0ABN9PBT8</accession>
<evidence type="ECO:0000256" key="1">
    <source>
        <dbReference type="SAM" id="MobiDB-lite"/>
    </source>
</evidence>
<evidence type="ECO:0000313" key="2">
    <source>
        <dbReference type="EMBL" id="CAK0790308.1"/>
    </source>
</evidence>
<proteinExistence type="predicted"/>
<keyword evidence="3" id="KW-1185">Reference proteome</keyword>
<organism evidence="2 3">
    <name type="scientific">Prorocentrum cordatum</name>
    <dbReference type="NCBI Taxonomy" id="2364126"/>
    <lineage>
        <taxon>Eukaryota</taxon>
        <taxon>Sar</taxon>
        <taxon>Alveolata</taxon>
        <taxon>Dinophyceae</taxon>
        <taxon>Prorocentrales</taxon>
        <taxon>Prorocentraceae</taxon>
        <taxon>Prorocentrum</taxon>
    </lineage>
</organism>
<dbReference type="Proteomes" id="UP001189429">
    <property type="component" value="Unassembled WGS sequence"/>
</dbReference>
<dbReference type="EMBL" id="CAUYUJ010000393">
    <property type="protein sequence ID" value="CAK0790308.1"/>
    <property type="molecule type" value="Genomic_DNA"/>
</dbReference>
<feature type="compositionally biased region" description="Polar residues" evidence="1">
    <location>
        <begin position="26"/>
        <end position="42"/>
    </location>
</feature>